<keyword evidence="2" id="KW-1185">Reference proteome</keyword>
<evidence type="ECO:0000313" key="1">
    <source>
        <dbReference type="EMBL" id="KIL59820.1"/>
    </source>
</evidence>
<organism evidence="1 2">
    <name type="scientific">Amanita muscaria (strain Koide BX008)</name>
    <dbReference type="NCBI Taxonomy" id="946122"/>
    <lineage>
        <taxon>Eukaryota</taxon>
        <taxon>Fungi</taxon>
        <taxon>Dikarya</taxon>
        <taxon>Basidiomycota</taxon>
        <taxon>Agaricomycotina</taxon>
        <taxon>Agaricomycetes</taxon>
        <taxon>Agaricomycetidae</taxon>
        <taxon>Agaricales</taxon>
        <taxon>Pluteineae</taxon>
        <taxon>Amanitaceae</taxon>
        <taxon>Amanita</taxon>
    </lineage>
</organism>
<dbReference type="InParanoid" id="A0A0C2SAH5"/>
<dbReference type="AlphaFoldDB" id="A0A0C2SAH5"/>
<reference evidence="1 2" key="1">
    <citation type="submission" date="2014-04" db="EMBL/GenBank/DDBJ databases">
        <title>Evolutionary Origins and Diversification of the Mycorrhizal Mutualists.</title>
        <authorList>
            <consortium name="DOE Joint Genome Institute"/>
            <consortium name="Mycorrhizal Genomics Consortium"/>
            <person name="Kohler A."/>
            <person name="Kuo A."/>
            <person name="Nagy L.G."/>
            <person name="Floudas D."/>
            <person name="Copeland A."/>
            <person name="Barry K.W."/>
            <person name="Cichocki N."/>
            <person name="Veneault-Fourrey C."/>
            <person name="LaButti K."/>
            <person name="Lindquist E.A."/>
            <person name="Lipzen A."/>
            <person name="Lundell T."/>
            <person name="Morin E."/>
            <person name="Murat C."/>
            <person name="Riley R."/>
            <person name="Ohm R."/>
            <person name="Sun H."/>
            <person name="Tunlid A."/>
            <person name="Henrissat B."/>
            <person name="Grigoriev I.V."/>
            <person name="Hibbett D.S."/>
            <person name="Martin F."/>
        </authorList>
    </citation>
    <scope>NUCLEOTIDE SEQUENCE [LARGE SCALE GENOMIC DNA]</scope>
    <source>
        <strain evidence="1 2">Koide BX008</strain>
    </source>
</reference>
<name>A0A0C2SAH5_AMAMK</name>
<dbReference type="EMBL" id="KN818309">
    <property type="protein sequence ID" value="KIL59820.1"/>
    <property type="molecule type" value="Genomic_DNA"/>
</dbReference>
<evidence type="ECO:0000313" key="2">
    <source>
        <dbReference type="Proteomes" id="UP000054549"/>
    </source>
</evidence>
<protein>
    <submittedName>
        <fullName evidence="1">Uncharacterized protein</fullName>
    </submittedName>
</protein>
<proteinExistence type="predicted"/>
<dbReference type="Proteomes" id="UP000054549">
    <property type="component" value="Unassembled WGS sequence"/>
</dbReference>
<gene>
    <name evidence="1" type="ORF">M378DRAFT_168824</name>
</gene>
<accession>A0A0C2SAH5</accession>
<sequence length="56" mass="6349">MKTLWNETLWREALVLSTQTSLQARIVTAKFVQVSKKVHTRELGNVFQGRSASDTS</sequence>
<dbReference type="HOGENOM" id="CLU_3013742_0_0_1"/>